<evidence type="ECO:0008006" key="3">
    <source>
        <dbReference type="Google" id="ProtNLM"/>
    </source>
</evidence>
<dbReference type="EMBL" id="JAFIRR010000163">
    <property type="protein sequence ID" value="MCO6419004.1"/>
    <property type="molecule type" value="Genomic_DNA"/>
</dbReference>
<name>A0ABT1DAN8_9PROT</name>
<dbReference type="Proteomes" id="UP001523392">
    <property type="component" value="Unassembled WGS sequence"/>
</dbReference>
<protein>
    <recommendedName>
        <fullName evidence="3">Glycine zipper domain-containing protein</fullName>
    </recommendedName>
</protein>
<reference evidence="1 2" key="1">
    <citation type="submission" date="2021-12" db="EMBL/GenBank/DDBJ databases">
        <title>Siccirubricoccus leaddurans sp. nov., a high concentration Zn2+ tolerance bacterium.</title>
        <authorList>
            <person name="Cao Y."/>
        </authorList>
    </citation>
    <scope>NUCLEOTIDE SEQUENCE [LARGE SCALE GENOMIC DNA]</scope>
    <source>
        <strain evidence="1 2">KC 17139</strain>
    </source>
</reference>
<comment type="caution">
    <text evidence="1">The sequence shown here is derived from an EMBL/GenBank/DDBJ whole genome shotgun (WGS) entry which is preliminary data.</text>
</comment>
<feature type="non-terminal residue" evidence="1">
    <location>
        <position position="1"/>
    </location>
</feature>
<accession>A0ABT1DAN8</accession>
<evidence type="ECO:0000313" key="1">
    <source>
        <dbReference type="EMBL" id="MCO6419004.1"/>
    </source>
</evidence>
<organism evidence="1 2">
    <name type="scientific">Siccirubricoccus soli</name>
    <dbReference type="NCBI Taxonomy" id="2899147"/>
    <lineage>
        <taxon>Bacteria</taxon>
        <taxon>Pseudomonadati</taxon>
        <taxon>Pseudomonadota</taxon>
        <taxon>Alphaproteobacteria</taxon>
        <taxon>Acetobacterales</taxon>
        <taxon>Roseomonadaceae</taxon>
        <taxon>Siccirubricoccus</taxon>
    </lineage>
</organism>
<evidence type="ECO:0000313" key="2">
    <source>
        <dbReference type="Proteomes" id="UP001523392"/>
    </source>
</evidence>
<proteinExistence type="predicted"/>
<gene>
    <name evidence="1" type="ORF">JYK14_23005</name>
</gene>
<sequence>VGGAALGAIAGGDWRSALIGAAAGGAAGAAGGYLAALQQRNADQAGLRASLAADLGRENAELDRTQAAFNQLMDCRFNQVRQVREAYRQGRLPRGAAESEMASIRARTQRDVALARSIDQRIGSRGAEFDTAVESVAPGTKAAVIASRNTTPVNAQVRNPVTLKLRPEAGAPEVGQLAARQSVQIRPVAPGYALVQTADGQRLGYAEQSAFNARGALATPRAIDSRAQGAGPAVADNDARRLAASNIARREGFSESVANAELAAQSGNGFELAG</sequence>
<keyword evidence="2" id="KW-1185">Reference proteome</keyword>